<dbReference type="Proteomes" id="UP000284702">
    <property type="component" value="Unassembled WGS sequence"/>
</dbReference>
<keyword evidence="1" id="KW-0175">Coiled coil</keyword>
<accession>A0A425D7Q0</accession>
<dbReference type="AlphaFoldDB" id="A0A425D7Q0"/>
<evidence type="ECO:0000256" key="1">
    <source>
        <dbReference type="SAM" id="Coils"/>
    </source>
</evidence>
<sequence length="1036" mass="114019">MNTKSGQMLQLLLETPGFKELFPTSVYATSQKEKSSHQLLLTNTPDEKKMLAQTAVFCDDHQNAMVPALLGPLTNPAEYLKQSNSGVVALPADTAGPAFDKFCRLHAMLKLMADLIVSCRKARLLAGPGGDLLVYGPGGDAVRRLLQSWQAVQGEVRQLVTEMTTLGVQELDKLKTNQERNWRNCFKEVLSIQGYINNDISACVEPIQQIYRNTDPAKVQRMLKEFREATGQWVEENSSICSQISGTLGLPGPQVARPLGKAADIELIEDDESAVPSALVLSSSDAVAPALLKPSARAKAPENNFIDSIGKSVVSIFGGNNNNSNVNPTVTSEQHAKTDATTSVPIASKATPVPPKDIANDPPLGTLDSLLMVRHVVQAMGSLSWSTRSTVQTCVSFENDREHDAFVILCAVYEAVGVETAPTLWGQVTMYRHELLHALQLHLTFLLHVMQILQHRMVVCSSRPTTAADNVLAIKGMRLLFEKLKPALLDLRSQLHSLESTWSKMVDACDVMKHGMEAAVVHMPSLDPKEEADGMAMYALNGIGTISNIGMNKNDTSASAIQSHMAYMEQLESQLDNHKRTLVTLQNSVATGEGTVSTALVKLQALEEDMVYRKMLSEARQQQQKQADIKGGAPPPANLMADIGYIFGDEVPGERARLYDFTRYTVVLAQFSASIDPLVTNAGRKNLLLEAQFYDARDVYNMDETGIIYKAQPKTSMSSKPLFGLKKDKSRISQQQPIPPPERQSRPKKDPNVFVKITASIVKSKVPSLFAPSGSTVHVIEVTNNVTNQSFKIGKTFTDFDLHVKHLQLLLVTQHSECDNAACPTLLPRTKDAMPPRTLMSRTPEVTRRREESFQNLLDLWTSFINSSRQSTCRTALADIPNALIVFLFDGAKMHKWRFWVPPSRSTRGKRVPSAVLDDVMRLAEEERQKAAAAIADIEDDAASKEGVADNDTILSVLRKCGSNVSADDITPDEDEQLANHLQTLRIALHQVDTLDQLAQVETEILEMIRQQRTRLVASAAEALQNYEGSGVKLSL</sequence>
<evidence type="ECO:0000256" key="2">
    <source>
        <dbReference type="SAM" id="MobiDB-lite"/>
    </source>
</evidence>
<evidence type="ECO:0000313" key="3">
    <source>
        <dbReference type="EMBL" id="RQM25350.1"/>
    </source>
</evidence>
<dbReference type="EMBL" id="MZMZ02002544">
    <property type="protein sequence ID" value="RQM25350.1"/>
    <property type="molecule type" value="Genomic_DNA"/>
</dbReference>
<reference evidence="3" key="1">
    <citation type="submission" date="2018-07" db="EMBL/GenBank/DDBJ databases">
        <title>Annotation of Aphanomyces astaci genome assembly.</title>
        <authorList>
            <person name="Studholme D.J."/>
        </authorList>
    </citation>
    <scope>NUCLEOTIDE SEQUENCE [LARGE SCALE GENOMIC DNA]</scope>
    <source>
        <strain evidence="3">Pc</strain>
    </source>
</reference>
<feature type="region of interest" description="Disordered" evidence="2">
    <location>
        <begin position="726"/>
        <end position="750"/>
    </location>
</feature>
<name>A0A425D7Q0_APHAT</name>
<protein>
    <submittedName>
        <fullName evidence="3">Uncharacterized protein</fullName>
    </submittedName>
</protein>
<feature type="coiled-coil region" evidence="1">
    <location>
        <begin position="561"/>
        <end position="588"/>
    </location>
</feature>
<gene>
    <name evidence="3" type="ORF">B5M09_010467</name>
</gene>
<organism evidence="3 4">
    <name type="scientific">Aphanomyces astaci</name>
    <name type="common">Crayfish plague agent</name>
    <dbReference type="NCBI Taxonomy" id="112090"/>
    <lineage>
        <taxon>Eukaryota</taxon>
        <taxon>Sar</taxon>
        <taxon>Stramenopiles</taxon>
        <taxon>Oomycota</taxon>
        <taxon>Saprolegniomycetes</taxon>
        <taxon>Saprolegniales</taxon>
        <taxon>Verrucalvaceae</taxon>
        <taxon>Aphanomyces</taxon>
    </lineage>
</organism>
<comment type="caution">
    <text evidence="3">The sequence shown here is derived from an EMBL/GenBank/DDBJ whole genome shotgun (WGS) entry which is preliminary data.</text>
</comment>
<proteinExistence type="predicted"/>
<dbReference type="VEuPathDB" id="FungiDB:H257_15784"/>
<dbReference type="VEuPathDB" id="FungiDB:H257_01638"/>
<evidence type="ECO:0000313" key="4">
    <source>
        <dbReference type="Proteomes" id="UP000284702"/>
    </source>
</evidence>
<keyword evidence="4" id="KW-1185">Reference proteome</keyword>